<evidence type="ECO:0000313" key="6">
    <source>
        <dbReference type="Proteomes" id="UP001219901"/>
    </source>
</evidence>
<dbReference type="FunFam" id="3.40.50.970:FF:000012">
    <property type="entry name" value="Pyruvate:ferredoxin (Flavodoxin) oxidoreductase"/>
    <property type="match status" value="1"/>
</dbReference>
<evidence type="ECO:0000259" key="4">
    <source>
        <dbReference type="Pfam" id="PF17147"/>
    </source>
</evidence>
<dbReference type="Pfam" id="PF01855">
    <property type="entry name" value="POR_N"/>
    <property type="match status" value="1"/>
</dbReference>
<gene>
    <name evidence="5" type="primary">porA</name>
    <name evidence="5" type="ORF">GKO48_01225</name>
</gene>
<dbReference type="RefSeq" id="WP_342824663.1">
    <property type="nucleotide sequence ID" value="NZ_CP046146.1"/>
</dbReference>
<keyword evidence="5" id="KW-0670">Pyruvate</keyword>
<dbReference type="InterPro" id="IPR033412">
    <property type="entry name" value="PFOR_II"/>
</dbReference>
<dbReference type="PANTHER" id="PTHR32154">
    <property type="entry name" value="PYRUVATE-FLAVODOXIN OXIDOREDUCTASE-RELATED"/>
    <property type="match status" value="1"/>
</dbReference>
<dbReference type="GO" id="GO:0019752">
    <property type="term" value="P:carboxylic acid metabolic process"/>
    <property type="evidence" value="ECO:0007669"/>
    <property type="project" value="UniProtKB-ARBA"/>
</dbReference>
<protein>
    <submittedName>
        <fullName evidence="5">Pyruvate ferredoxin oxidoreductase</fullName>
    </submittedName>
</protein>
<accession>A0AAJ6CTK8</accession>
<evidence type="ECO:0000256" key="1">
    <source>
        <dbReference type="ARBA" id="ARBA00009032"/>
    </source>
</evidence>
<keyword evidence="2" id="KW-0560">Oxidoreductase</keyword>
<evidence type="ECO:0000313" key="5">
    <source>
        <dbReference type="EMBL" id="WFG38284.1"/>
    </source>
</evidence>
<evidence type="ECO:0000256" key="2">
    <source>
        <dbReference type="ARBA" id="ARBA00023002"/>
    </source>
</evidence>
<dbReference type="AlphaFoldDB" id="A0AAJ6CTK8"/>
<dbReference type="FunFam" id="3.40.50.920:FF:000010">
    <property type="entry name" value="Pyruvate ferredoxin oxidoreductase, alpha subunit"/>
    <property type="match status" value="1"/>
</dbReference>
<comment type="similarity">
    <text evidence="1">Belongs to the pyruvate:ferredoxin/flavodoxin oxidoreductase family.</text>
</comment>
<dbReference type="SUPFAM" id="SSF52922">
    <property type="entry name" value="TK C-terminal domain-like"/>
    <property type="match status" value="1"/>
</dbReference>
<proteinExistence type="inferred from homology"/>
<dbReference type="GO" id="GO:0006979">
    <property type="term" value="P:response to oxidative stress"/>
    <property type="evidence" value="ECO:0007669"/>
    <property type="project" value="TreeGrafter"/>
</dbReference>
<dbReference type="SUPFAM" id="SSF52518">
    <property type="entry name" value="Thiamin diphosphate-binding fold (THDP-binding)"/>
    <property type="match status" value="1"/>
</dbReference>
<dbReference type="Gene3D" id="3.40.50.970">
    <property type="match status" value="1"/>
</dbReference>
<dbReference type="InterPro" id="IPR050722">
    <property type="entry name" value="Pyruvate:ferred/Flavod_OxRd"/>
</dbReference>
<dbReference type="Proteomes" id="UP001219901">
    <property type="component" value="Chromosome"/>
</dbReference>
<evidence type="ECO:0000259" key="3">
    <source>
        <dbReference type="Pfam" id="PF01855"/>
    </source>
</evidence>
<feature type="domain" description="Pyruvate flavodoxin/ferredoxin oxidoreductase pyrimidine binding" evidence="3">
    <location>
        <begin position="32"/>
        <end position="252"/>
    </location>
</feature>
<organism evidence="5 6">
    <name type="scientific">Candidatus Lucifugimonas marina</name>
    <dbReference type="NCBI Taxonomy" id="3038979"/>
    <lineage>
        <taxon>Bacteria</taxon>
        <taxon>Bacillati</taxon>
        <taxon>Chloroflexota</taxon>
        <taxon>Dehalococcoidia</taxon>
        <taxon>SAR202 cluster</taxon>
        <taxon>Candidatus Lucifugimonadales</taxon>
        <taxon>Candidatus Lucifugimonadaceae</taxon>
        <taxon>Candidatus Lucifugimonas</taxon>
    </lineage>
</organism>
<dbReference type="GO" id="GO:0016903">
    <property type="term" value="F:oxidoreductase activity, acting on the aldehyde or oxo group of donors"/>
    <property type="evidence" value="ECO:0007669"/>
    <property type="project" value="UniProtKB-ARBA"/>
</dbReference>
<keyword evidence="6" id="KW-1185">Reference proteome</keyword>
<dbReference type="PANTHER" id="PTHR32154:SF0">
    <property type="entry name" value="PYRUVATE-FLAVODOXIN OXIDOREDUCTASE-RELATED"/>
    <property type="match status" value="1"/>
</dbReference>
<reference evidence="5 6" key="1">
    <citation type="submission" date="2019-11" db="EMBL/GenBank/DDBJ databases">
        <authorList>
            <person name="Cho J.-C."/>
        </authorList>
    </citation>
    <scope>NUCLEOTIDE SEQUENCE [LARGE SCALE GENOMIC DNA]</scope>
    <source>
        <strain evidence="5 6">JH1073</strain>
    </source>
</reference>
<dbReference type="InterPro" id="IPR029061">
    <property type="entry name" value="THDP-binding"/>
</dbReference>
<dbReference type="InterPro" id="IPR009014">
    <property type="entry name" value="Transketo_C/PFOR_II"/>
</dbReference>
<dbReference type="Gene3D" id="3.40.50.920">
    <property type="match status" value="1"/>
</dbReference>
<dbReference type="InterPro" id="IPR002880">
    <property type="entry name" value="Pyrv_Fd/Flavodoxin_OxRdtase_N"/>
</dbReference>
<dbReference type="Pfam" id="PF17147">
    <property type="entry name" value="PFOR_II"/>
    <property type="match status" value="1"/>
</dbReference>
<dbReference type="CDD" id="cd07034">
    <property type="entry name" value="TPP_PYR_PFOR_IOR-alpha_like"/>
    <property type="match status" value="1"/>
</dbReference>
<reference evidence="6" key="2">
    <citation type="submission" date="2023-06" db="EMBL/GenBank/DDBJ databases">
        <title>Pangenomics reveal diversification of enzyme families and niche specialization in globally abundant SAR202 bacteria.</title>
        <authorList>
            <person name="Saw J.H.W."/>
        </authorList>
    </citation>
    <scope>NUCLEOTIDE SEQUENCE [LARGE SCALE GENOMIC DNA]</scope>
    <source>
        <strain evidence="6">JH1073</strain>
    </source>
</reference>
<name>A0AAJ6CTK8_9CHLR</name>
<feature type="domain" description="Pyruvate:ferredoxin oxidoreductase core" evidence="4">
    <location>
        <begin position="278"/>
        <end position="376"/>
    </location>
</feature>
<sequence length="408" mass="44318">MTTTQKQAQKPSSGIKLPPPQAINGGEAVAYAMRQINPEVVAAYPITPQTFIIEKFSEFVADGIVGTEYINVESEHAAMSACVGATAAGGRAQTATSGPGLALMYEMLWVASGMRLPIVMHLCSRSFSAPLNILCDHSDVMGMRESSWPMLIGASPQEAYDQAVVMPTIAENKQVLLPSANVLDGFTVTHSVERVEVLPDEVVKEFTGEYEPDIWALEPGSTATFGTLDANDYYFEHKRQQVEAMKNSLEVVRTQLNAVGELTGRPMNLVEEYLLDDAEVALVVLGSSEGMVRAAVDEARAEGIKVGMLRIRLFRPFPVDDVRKALEGIGAVGVLDRAIAFGTPGNALMQDLATSTRTMPDRPLLMDFVYGLGGRATPKQLFRQAVDEVFKMNESRVEPDEPAYLGLK</sequence>
<dbReference type="EMBL" id="CP046147">
    <property type="protein sequence ID" value="WFG38284.1"/>
    <property type="molecule type" value="Genomic_DNA"/>
</dbReference>